<evidence type="ECO:0000313" key="2">
    <source>
        <dbReference type="EMBL" id="CAD8067595.1"/>
    </source>
</evidence>
<name>A0A8S1LMD5_9CILI</name>
<keyword evidence="3" id="KW-1185">Reference proteome</keyword>
<sequence length="1819" mass="217755">MKLSLLQLERSYIEALQELGEYSIQTQETRINLIEMLNQTGKNLISQKLNGEKFLQRAVELAKLLNMEEQLIVKYQTFMLYAEYLEFTKNYNQAYSLLTQLIPLTKTNQKNIIMVQIQILNHVIENGRLCKRNNVIQLNEQMLHLMDEIGLGFYLYKQFPRKFQQILLQALSFQAKIYLKQNKDREATQLFFQSFHLSEELLGINDKRTQEYKKQYENLSDKIFVNLEIQSQDDDEEDNIQSIQVTQREEKKISSFRFKNAYINNYITNVDSARAPKLAKKVDKIKIVKPILNQRIPPKFNEQEFQQVFILKNQIQRPLSSQRTTKMTSPTRCQSIVSKKNSEKVKNRVLSLQQCLVKQLESDQLSNRINDLIINRPNYEQEKKYEIVNTTRQRKTKQLASNYLIQLIPPSHSSRPQIREPSKNNILYKVDSKNFLNNPSYQKIERSSQIKITTNEIQHTMSNIKLVGSGINITSENDDDNIKQQQEDIRNYSFEEEPIKVITYQDPIISKFLEKHSMDVLIKAIDKLKAKMKYHVYYSRKKRNEIESQQNEITPGRLHPHSKNMSRSSTYGFEMMEIVEKKILENEASKIIHKLISPGNQLNWYPIHFYTKLFTNYETSKWILQNPKFRGQIFQRTQDKIQYQQLSVELIQDMLSNQKKSTTLQVIASIELLNYMRKFQVRFIIDSLAQHYKEISNYHDMMDLFNQLTNIYFIQENLQNEWKEENRQYTLYIPINNQEKSNSKNNNIYEINKANRYEENQRIEYYQDLLSKILFLVRRKNYVKTINGFKFKSETQNLQDSIQNYNNEIYKQKIERIKSYFQYKDLSIINKTKQIKQSNMQSKSQGKRMKDIKLWISEDSQQIIFNESNTLQHEEKRHTSRLKSQKQIDSNKSSEKILRQNSSEILNSKFRQQQSIKSNERISQQLDIKVELTEIFSLETQDYLQRYFPEFKLNVPPSNYYPTPSHMQKKQLIESHYFFREEYLNSKQIKLSYKPINSEDYLIQTQIVKIDNQFYFLTLTNKLKLQQIFCKYKWEDELDLQLKDLINYSIGRTGYIIDIIKLQEVLQQKLEIVNCKIQLKQDEADGTQNKKKLKLFRSNQKLYFVQESIQYIEESLKDMSQESQSQTEENQEFIKEQKRDPLIDIIFILGVIISNTYVLYDVHLMKCQLLKHVDGKLMLKEPDQPRKPKFSIRLILSHEDMNKHIARTNESTINGKDITLFPHFNSLFLVKQRQFNQKFINVKLQLISDINKLHQNIRKNCARAQLFIYKNNDRKNIIFLNSEQTEKWLHIFQIDGRIREYLFSFKAMMKKTLNGRKLHQNENRQSQSKDKIFLLIQDKLIKSKQYYIQSKIQDIGHVFVIGTVFQEMLLIKVMPIGNKSKVHIFLYQVFDEDIIKTMNQLCKQFILKPTLTYSRLQLIPITQNKIRKAYLLGNQFCNNNILIGQKSFSRVIYKQIKKIDKNFFIVTVTQIMNYFQIYFYNQVNCRRFYFTIHRSDFLIMNKYFLDSILPEQSNEVMEQFFRNWKFNEISKIHSLIIKAPETFKKRTQIYIQQIKDTKRDFKRSATSSFQSVNNLMRQSTLQLNNIQENSFEESLNKECWLFDQILLRKQKSIFEKKIWLEILNQMSINKNQICLNTFKTSLIELVYSNDRTCNFLCFIPCQEIQQSFRWQPIRLRIYEYETCKSVDIPLNVRGKQVQIQKQCNQILENYQKQKRLPCNQEIMKVNKNNDIESIKYQLLYKGVFMKHKRMFTAIYFNNDVFHICIYGSVTKIIRKMNIIQVELKIPYIRQLIALNPYEAGRRMSIIYRNNFIHASFLNL</sequence>
<evidence type="ECO:0000256" key="1">
    <source>
        <dbReference type="SAM" id="MobiDB-lite"/>
    </source>
</evidence>
<evidence type="ECO:0000313" key="3">
    <source>
        <dbReference type="Proteomes" id="UP000692954"/>
    </source>
</evidence>
<dbReference type="EMBL" id="CAJJDN010000023">
    <property type="protein sequence ID" value="CAD8067595.1"/>
    <property type="molecule type" value="Genomic_DNA"/>
</dbReference>
<gene>
    <name evidence="2" type="ORF">PSON_ATCC_30995.1.T0230119</name>
</gene>
<dbReference type="OrthoDB" id="298798at2759"/>
<dbReference type="Proteomes" id="UP000692954">
    <property type="component" value="Unassembled WGS sequence"/>
</dbReference>
<feature type="region of interest" description="Disordered" evidence="1">
    <location>
        <begin position="874"/>
        <end position="897"/>
    </location>
</feature>
<organism evidence="2 3">
    <name type="scientific">Paramecium sonneborni</name>
    <dbReference type="NCBI Taxonomy" id="65129"/>
    <lineage>
        <taxon>Eukaryota</taxon>
        <taxon>Sar</taxon>
        <taxon>Alveolata</taxon>
        <taxon>Ciliophora</taxon>
        <taxon>Intramacronucleata</taxon>
        <taxon>Oligohymenophorea</taxon>
        <taxon>Peniculida</taxon>
        <taxon>Parameciidae</taxon>
        <taxon>Paramecium</taxon>
    </lineage>
</organism>
<reference evidence="2" key="1">
    <citation type="submission" date="2021-01" db="EMBL/GenBank/DDBJ databases">
        <authorList>
            <consortium name="Genoscope - CEA"/>
            <person name="William W."/>
        </authorList>
    </citation>
    <scope>NUCLEOTIDE SEQUENCE</scope>
</reference>
<accession>A0A8S1LMD5</accession>
<protein>
    <submittedName>
        <fullName evidence="2">Uncharacterized protein</fullName>
    </submittedName>
</protein>
<proteinExistence type="predicted"/>
<comment type="caution">
    <text evidence="2">The sequence shown here is derived from an EMBL/GenBank/DDBJ whole genome shotgun (WGS) entry which is preliminary data.</text>
</comment>